<dbReference type="NCBIfam" id="TIGR00256">
    <property type="entry name" value="D-aminoacyl-tRNA deacylase"/>
    <property type="match status" value="1"/>
</dbReference>
<protein>
    <submittedName>
        <fullName evidence="2">D-tyrosyl-trna(Tyr) deacylase</fullName>
    </submittedName>
</protein>
<name>A0A0W8FS04_9ZZZZ</name>
<dbReference type="FunFam" id="3.50.80.10:FF:000001">
    <property type="entry name" value="D-aminoacyl-tRNA deacylase"/>
    <property type="match status" value="1"/>
</dbReference>
<organism evidence="2">
    <name type="scientific">hydrocarbon metagenome</name>
    <dbReference type="NCBI Taxonomy" id="938273"/>
    <lineage>
        <taxon>unclassified sequences</taxon>
        <taxon>metagenomes</taxon>
        <taxon>ecological metagenomes</taxon>
    </lineage>
</organism>
<dbReference type="Gene3D" id="3.50.80.10">
    <property type="entry name" value="D-tyrosyl-tRNA(Tyr) deacylase"/>
    <property type="match status" value="1"/>
</dbReference>
<sequence>MRAVIQRVDHAGVRINHQEFSSINEGILVFLGIEKGDSDIDADYILEKSINLRIFEDKQDKMNVSLLDIDGSMMVVSQFTLLGDCIKGRRPSFTAAEEPVKANELYGYFIEKAKEKVTHVAAGKFQEMMKIELINNGPVTILLDSRKKF</sequence>
<accession>A0A0W8FS04</accession>
<evidence type="ECO:0000256" key="1">
    <source>
        <dbReference type="ARBA" id="ARBA00009673"/>
    </source>
</evidence>
<evidence type="ECO:0000313" key="2">
    <source>
        <dbReference type="EMBL" id="KUG23570.1"/>
    </source>
</evidence>
<dbReference type="Pfam" id="PF02580">
    <property type="entry name" value="Tyr_Deacylase"/>
    <property type="match status" value="1"/>
</dbReference>
<dbReference type="PANTHER" id="PTHR10472">
    <property type="entry name" value="D-TYROSYL-TRNA TYR DEACYLASE"/>
    <property type="match status" value="1"/>
</dbReference>
<gene>
    <name evidence="2" type="ORF">ASZ90_006618</name>
</gene>
<dbReference type="EMBL" id="LNQE01000898">
    <property type="protein sequence ID" value="KUG23570.1"/>
    <property type="molecule type" value="Genomic_DNA"/>
</dbReference>
<dbReference type="InterPro" id="IPR003732">
    <property type="entry name" value="Daa-tRNA_deacyls_DTD"/>
</dbReference>
<dbReference type="GO" id="GO:0005737">
    <property type="term" value="C:cytoplasm"/>
    <property type="evidence" value="ECO:0007669"/>
    <property type="project" value="InterPro"/>
</dbReference>
<dbReference type="GO" id="GO:0051500">
    <property type="term" value="F:D-tyrosyl-tRNA(Tyr) deacylase activity"/>
    <property type="evidence" value="ECO:0007669"/>
    <property type="project" value="TreeGrafter"/>
</dbReference>
<comment type="similarity">
    <text evidence="1">Belongs to the DTD family.</text>
</comment>
<proteinExistence type="inferred from homology"/>
<dbReference type="HAMAP" id="MF_00518">
    <property type="entry name" value="Deacylase_Dtd"/>
    <property type="match status" value="1"/>
</dbReference>
<comment type="caution">
    <text evidence="2">The sequence shown here is derived from an EMBL/GenBank/DDBJ whole genome shotgun (WGS) entry which is preliminary data.</text>
</comment>
<dbReference type="InterPro" id="IPR023509">
    <property type="entry name" value="DTD-like_sf"/>
</dbReference>
<dbReference type="AlphaFoldDB" id="A0A0W8FS04"/>
<dbReference type="PANTHER" id="PTHR10472:SF5">
    <property type="entry name" value="D-AMINOACYL-TRNA DEACYLASE 1"/>
    <property type="match status" value="1"/>
</dbReference>
<dbReference type="SUPFAM" id="SSF69500">
    <property type="entry name" value="DTD-like"/>
    <property type="match status" value="1"/>
</dbReference>
<reference evidence="2" key="1">
    <citation type="journal article" date="2015" name="Proc. Natl. Acad. Sci. U.S.A.">
        <title>Networks of energetic and metabolic interactions define dynamics in microbial communities.</title>
        <authorList>
            <person name="Embree M."/>
            <person name="Liu J.K."/>
            <person name="Al-Bassam M.M."/>
            <person name="Zengler K."/>
        </authorList>
    </citation>
    <scope>NUCLEOTIDE SEQUENCE</scope>
</reference>